<accession>A0A177WQZ3</accession>
<comment type="subcellular location">
    <subcellularLocation>
        <location evidence="1">Cytoplasm</location>
    </subcellularLocation>
</comment>
<keyword evidence="5" id="KW-0106">Calcium</keyword>
<gene>
    <name evidence="8" type="ORF">BDEG_25779</name>
</gene>
<evidence type="ECO:0000256" key="1">
    <source>
        <dbReference type="ARBA" id="ARBA00004496"/>
    </source>
</evidence>
<evidence type="ECO:0000256" key="5">
    <source>
        <dbReference type="ARBA" id="ARBA00022837"/>
    </source>
</evidence>
<keyword evidence="2" id="KW-0963">Cytoplasm</keyword>
<protein>
    <submittedName>
        <fullName evidence="8">Uncharacterized protein</fullName>
    </submittedName>
</protein>
<reference evidence="8 9" key="2">
    <citation type="submission" date="2016-05" db="EMBL/GenBank/DDBJ databases">
        <title>Lineage-specific infection strategies underlie the spectrum of fungal disease in amphibians.</title>
        <authorList>
            <person name="Cuomo C.A."/>
            <person name="Farrer R.A."/>
            <person name="James T."/>
            <person name="Longcore J."/>
            <person name="Birren B."/>
        </authorList>
    </citation>
    <scope>NUCLEOTIDE SEQUENCE [LARGE SCALE GENOMIC DNA]</scope>
    <source>
        <strain evidence="8 9">JEL423</strain>
    </source>
</reference>
<dbReference type="Proteomes" id="UP000077115">
    <property type="component" value="Unassembled WGS sequence"/>
</dbReference>
<evidence type="ECO:0000313" key="8">
    <source>
        <dbReference type="EMBL" id="OAJ42312.1"/>
    </source>
</evidence>
<dbReference type="STRING" id="403673.A0A177WQZ3"/>
<feature type="coiled-coil region" evidence="6">
    <location>
        <begin position="62"/>
        <end position="123"/>
    </location>
</feature>
<keyword evidence="4" id="KW-0677">Repeat</keyword>
<dbReference type="EMBL" id="DS022307">
    <property type="protein sequence ID" value="OAJ42312.1"/>
    <property type="molecule type" value="Genomic_DNA"/>
</dbReference>
<dbReference type="GO" id="GO:0005737">
    <property type="term" value="C:cytoplasm"/>
    <property type="evidence" value="ECO:0007669"/>
    <property type="project" value="UniProtKB-SubCell"/>
</dbReference>
<organism evidence="8 9">
    <name type="scientific">Batrachochytrium dendrobatidis (strain JEL423)</name>
    <dbReference type="NCBI Taxonomy" id="403673"/>
    <lineage>
        <taxon>Eukaryota</taxon>
        <taxon>Fungi</taxon>
        <taxon>Fungi incertae sedis</taxon>
        <taxon>Chytridiomycota</taxon>
        <taxon>Chytridiomycota incertae sedis</taxon>
        <taxon>Chytridiomycetes</taxon>
        <taxon>Rhizophydiales</taxon>
        <taxon>Rhizophydiales incertae sedis</taxon>
        <taxon>Batrachochytrium</taxon>
    </lineage>
</organism>
<dbReference type="PANTHER" id="PTHR46212:SF3">
    <property type="entry name" value="GH27120P"/>
    <property type="match status" value="1"/>
</dbReference>
<reference evidence="8 9" key="1">
    <citation type="submission" date="2006-10" db="EMBL/GenBank/DDBJ databases">
        <title>The Genome Sequence of Batrachochytrium dendrobatidis JEL423.</title>
        <authorList>
            <consortium name="The Broad Institute Genome Sequencing Platform"/>
            <person name="Birren B."/>
            <person name="Lander E."/>
            <person name="Galagan J."/>
            <person name="Cuomo C."/>
            <person name="Devon K."/>
            <person name="Jaffe D."/>
            <person name="Butler J."/>
            <person name="Alvarez P."/>
            <person name="Gnerre S."/>
            <person name="Grabherr M."/>
            <person name="Kleber M."/>
            <person name="Mauceli E."/>
            <person name="Brockman W."/>
            <person name="Young S."/>
            <person name="LaButti K."/>
            <person name="Sykes S."/>
            <person name="DeCaprio D."/>
            <person name="Crawford M."/>
            <person name="Koehrsen M."/>
            <person name="Engels R."/>
            <person name="Montgomery P."/>
            <person name="Pearson M."/>
            <person name="Howarth C."/>
            <person name="Larson L."/>
            <person name="White J."/>
            <person name="O'Leary S."/>
            <person name="Kodira C."/>
            <person name="Zeng Q."/>
            <person name="Yandava C."/>
            <person name="Alvarado L."/>
            <person name="Longcore J."/>
            <person name="James T."/>
        </authorList>
    </citation>
    <scope>NUCLEOTIDE SEQUENCE [LARGE SCALE GENOMIC DNA]</scope>
    <source>
        <strain evidence="8 9">JEL423</strain>
    </source>
</reference>
<evidence type="ECO:0000256" key="3">
    <source>
        <dbReference type="ARBA" id="ARBA00022723"/>
    </source>
</evidence>
<evidence type="ECO:0000256" key="7">
    <source>
        <dbReference type="SAM" id="MobiDB-lite"/>
    </source>
</evidence>
<evidence type="ECO:0000256" key="2">
    <source>
        <dbReference type="ARBA" id="ARBA00022490"/>
    </source>
</evidence>
<dbReference type="VEuPathDB" id="FungiDB:BDEG_25779"/>
<dbReference type="AlphaFoldDB" id="A0A177WQZ3"/>
<dbReference type="OrthoDB" id="186625at2759"/>
<evidence type="ECO:0000313" key="9">
    <source>
        <dbReference type="Proteomes" id="UP000077115"/>
    </source>
</evidence>
<feature type="coiled-coil region" evidence="6">
    <location>
        <begin position="152"/>
        <end position="211"/>
    </location>
</feature>
<evidence type="ECO:0000256" key="4">
    <source>
        <dbReference type="ARBA" id="ARBA00022737"/>
    </source>
</evidence>
<dbReference type="eggNOG" id="KOG0037">
    <property type="taxonomic scope" value="Eukaryota"/>
</dbReference>
<evidence type="ECO:0000256" key="6">
    <source>
        <dbReference type="SAM" id="Coils"/>
    </source>
</evidence>
<keyword evidence="6" id="KW-0175">Coiled coil</keyword>
<feature type="region of interest" description="Disordered" evidence="7">
    <location>
        <begin position="34"/>
        <end position="55"/>
    </location>
</feature>
<proteinExistence type="predicted"/>
<dbReference type="Gene3D" id="1.10.238.10">
    <property type="entry name" value="EF-hand"/>
    <property type="match status" value="1"/>
</dbReference>
<dbReference type="GO" id="GO:0046872">
    <property type="term" value="F:metal ion binding"/>
    <property type="evidence" value="ECO:0007669"/>
    <property type="project" value="UniProtKB-KW"/>
</dbReference>
<keyword evidence="3" id="KW-0479">Metal-binding</keyword>
<dbReference type="SUPFAM" id="SSF47473">
    <property type="entry name" value="EF-hand"/>
    <property type="match status" value="1"/>
</dbReference>
<dbReference type="PANTHER" id="PTHR46212">
    <property type="entry name" value="PEFLIN"/>
    <property type="match status" value="1"/>
</dbReference>
<dbReference type="InterPro" id="IPR011992">
    <property type="entry name" value="EF-hand-dom_pair"/>
</dbReference>
<name>A0A177WQZ3_BATDL</name>
<feature type="region of interest" description="Disordered" evidence="7">
    <location>
        <begin position="300"/>
        <end position="322"/>
    </location>
</feature>
<sequence>MEDNAKLECDLRTSLLQKIELKKRIAELSKQLEQVPSNALPRESSTLQNSSENSRVTAHVDIEKESAEKQALLNRISELQIASDKTAITEQFTKEKEDLLNHILLLERDSEKARLLISELQAKNSELDTLKISNAALSTKNEAEKAETHDKIATLDAELTKARQTIAEMREKTAELESSCNINRALSEQYAKEKRELLDQLSSAQQEASRNNIAFSEYKTRAATLEEILGRKDKEAEEMHLSSLATIQKMEATVKMLTNNLNQQSSIAAADMDRLSKCLQVEVQAKESALRQLSKIPPDPFSSWTRNKTSDMGIPKDPPNMPRGADPDHWTMFCKADPFNSKRLDAGQLGIALSAGPWPPLSIRAIVLLIRTYDRNGDFVDFEFFTRVWPQMHQWKKTFFRHHNGQGEFVFGYIPFKNMAMALKEIDITIPLKVLELIFKRIKLTATLTSLLIR</sequence>
<dbReference type="InterPro" id="IPR051426">
    <property type="entry name" value="Peflin/Sorcin_CaBP"/>
</dbReference>